<dbReference type="Gene3D" id="3.90.1200.10">
    <property type="match status" value="1"/>
</dbReference>
<dbReference type="CDD" id="cd05154">
    <property type="entry name" value="ACAD10_11_N-like"/>
    <property type="match status" value="1"/>
</dbReference>
<sequence length="371" mass="40497">MESLSQLPANAAAPLVDVVESASDAARLRQPPLLIRGSLEDYLDGLGLGRGPLRAQRIGEGHSNATFVIERDGFEAVLRRPPRPPYPKHAHNVLREARVQEALADTAVPVPQILVTCRSDEVLGAPFYLMERLHGQVVTARLPAELDDAGARRRMIDSLVDSLAALHAVDPAAVGLQDWNRGPDFLERQLNLFDKLWLVNKVREIPELSGVREWLREHQPADAASTLVHGDFRLGNVMYEPSSSGTIDAVLDWELITVGDPMTDLGYLLSTFTEPGDPESPLLGLGGVLRGGGFPGREYVAARYAEKSGRSLENLRWHVAFAFWRTAVGLEGYYKRAVAGLTDDPFNHALKTGIPQLASCAAATAFDGEFV</sequence>
<dbReference type="InterPro" id="IPR011009">
    <property type="entry name" value="Kinase-like_dom_sf"/>
</dbReference>
<protein>
    <submittedName>
        <fullName evidence="2">Phosphotransferase family protein</fullName>
    </submittedName>
</protein>
<dbReference type="Gene3D" id="3.30.200.20">
    <property type="entry name" value="Phosphorylase Kinase, domain 1"/>
    <property type="match status" value="1"/>
</dbReference>
<accession>A0A934QVT7</accession>
<comment type="caution">
    <text evidence="2">The sequence shown here is derived from an EMBL/GenBank/DDBJ whole genome shotgun (WGS) entry which is preliminary data.</text>
</comment>
<dbReference type="EMBL" id="JAENJH010000006">
    <property type="protein sequence ID" value="MBK1787291.1"/>
    <property type="molecule type" value="Genomic_DNA"/>
</dbReference>
<evidence type="ECO:0000259" key="1">
    <source>
        <dbReference type="Pfam" id="PF01636"/>
    </source>
</evidence>
<dbReference type="AlphaFoldDB" id="A0A934QVT7"/>
<keyword evidence="3" id="KW-1185">Reference proteome</keyword>
<dbReference type="InterPro" id="IPR052898">
    <property type="entry name" value="ACAD10-like"/>
</dbReference>
<dbReference type="InterPro" id="IPR002575">
    <property type="entry name" value="Aminoglycoside_PTrfase"/>
</dbReference>
<evidence type="ECO:0000313" key="2">
    <source>
        <dbReference type="EMBL" id="MBK1787291.1"/>
    </source>
</evidence>
<feature type="domain" description="Aminoglycoside phosphotransferase" evidence="1">
    <location>
        <begin position="55"/>
        <end position="279"/>
    </location>
</feature>
<dbReference type="Proteomes" id="UP000635245">
    <property type="component" value="Unassembled WGS sequence"/>
</dbReference>
<proteinExistence type="predicted"/>
<dbReference type="Pfam" id="PF01636">
    <property type="entry name" value="APH"/>
    <property type="match status" value="1"/>
</dbReference>
<gene>
    <name evidence="2" type="ORF">JHE00_23460</name>
</gene>
<name>A0A934QVT7_9PSEU</name>
<reference evidence="2" key="1">
    <citation type="submission" date="2020-12" db="EMBL/GenBank/DDBJ databases">
        <title>Prauserella sp. ASG 168, a novel actinomycete isolated from cave rock.</title>
        <authorList>
            <person name="Suriyachadkun C."/>
        </authorList>
    </citation>
    <scope>NUCLEOTIDE SEQUENCE</scope>
    <source>
        <strain evidence="2">ASG 168</strain>
    </source>
</reference>
<evidence type="ECO:0000313" key="3">
    <source>
        <dbReference type="Proteomes" id="UP000635245"/>
    </source>
</evidence>
<dbReference type="InterPro" id="IPR041726">
    <property type="entry name" value="ACAD10_11_N"/>
</dbReference>
<dbReference type="PANTHER" id="PTHR47829">
    <property type="entry name" value="HYDROLASE, PUTATIVE (AFU_ORTHOLOGUE AFUA_1G12880)-RELATED"/>
    <property type="match status" value="1"/>
</dbReference>
<dbReference type="RefSeq" id="WP_200321746.1">
    <property type="nucleotide sequence ID" value="NZ_JAENJH010000006.1"/>
</dbReference>
<dbReference type="SUPFAM" id="SSF56112">
    <property type="entry name" value="Protein kinase-like (PK-like)"/>
    <property type="match status" value="1"/>
</dbReference>
<dbReference type="PANTHER" id="PTHR47829:SF1">
    <property type="entry name" value="HAD FAMILY PHOSPHATASE"/>
    <property type="match status" value="1"/>
</dbReference>
<organism evidence="2 3">
    <name type="scientific">Prauserella cavernicola</name>
    <dbReference type="NCBI Taxonomy" id="2800127"/>
    <lineage>
        <taxon>Bacteria</taxon>
        <taxon>Bacillati</taxon>
        <taxon>Actinomycetota</taxon>
        <taxon>Actinomycetes</taxon>
        <taxon>Pseudonocardiales</taxon>
        <taxon>Pseudonocardiaceae</taxon>
        <taxon>Prauserella</taxon>
    </lineage>
</organism>